<dbReference type="PANTHER" id="PTHR35704:SF1">
    <property type="entry name" value="OS02G0254600 PROTEIN"/>
    <property type="match status" value="1"/>
</dbReference>
<sequence length="67" mass="8013">MLKILLTRKELEWLVLHLKEKGERRLEDVLVEMHREMEKERGKAQVWKPTLESIEESPVVQNVHVVV</sequence>
<evidence type="ECO:0000313" key="1">
    <source>
        <dbReference type="EMBL" id="URD83582.1"/>
    </source>
</evidence>
<proteinExistence type="predicted"/>
<dbReference type="AlphaFoldDB" id="A0A9E7JJS5"/>
<name>A0A9E7JJS5_9LILI</name>
<dbReference type="EMBL" id="CP097503">
    <property type="protein sequence ID" value="URD83582.1"/>
    <property type="molecule type" value="Genomic_DNA"/>
</dbReference>
<reference evidence="1" key="1">
    <citation type="submission" date="2022-05" db="EMBL/GenBank/DDBJ databases">
        <title>The Musa troglodytarum L. genome provides insights into the mechanism of non-climacteric behaviour and enrichment of carotenoids.</title>
        <authorList>
            <person name="Wang J."/>
        </authorList>
    </citation>
    <scope>NUCLEOTIDE SEQUENCE</scope>
    <source>
        <tissue evidence="1">Leaf</tissue>
    </source>
</reference>
<dbReference type="PANTHER" id="PTHR35704">
    <property type="entry name" value="OS02G0254600 PROTEIN"/>
    <property type="match status" value="1"/>
</dbReference>
<evidence type="ECO:0000313" key="2">
    <source>
        <dbReference type="Proteomes" id="UP001055439"/>
    </source>
</evidence>
<gene>
    <name evidence="1" type="ORF">MUK42_02458</name>
</gene>
<accession>A0A9E7JJS5</accession>
<protein>
    <submittedName>
        <fullName evidence="1">Uncharacterized protein</fullName>
    </submittedName>
</protein>
<organism evidence="1 2">
    <name type="scientific">Musa troglodytarum</name>
    <name type="common">fe'i banana</name>
    <dbReference type="NCBI Taxonomy" id="320322"/>
    <lineage>
        <taxon>Eukaryota</taxon>
        <taxon>Viridiplantae</taxon>
        <taxon>Streptophyta</taxon>
        <taxon>Embryophyta</taxon>
        <taxon>Tracheophyta</taxon>
        <taxon>Spermatophyta</taxon>
        <taxon>Magnoliopsida</taxon>
        <taxon>Liliopsida</taxon>
        <taxon>Zingiberales</taxon>
        <taxon>Musaceae</taxon>
        <taxon>Musa</taxon>
    </lineage>
</organism>
<dbReference type="OrthoDB" id="690994at2759"/>
<keyword evidence="2" id="KW-1185">Reference proteome</keyword>
<dbReference type="Proteomes" id="UP001055439">
    <property type="component" value="Chromosome 10"/>
</dbReference>